<dbReference type="OrthoDB" id="196049at2157"/>
<evidence type="ECO:0008006" key="3">
    <source>
        <dbReference type="Google" id="ProtNLM"/>
    </source>
</evidence>
<comment type="caution">
    <text evidence="1">The sequence shown here is derived from an EMBL/GenBank/DDBJ whole genome shotgun (WGS) entry which is preliminary data.</text>
</comment>
<dbReference type="RefSeq" id="WP_006672183.1">
    <property type="nucleotide sequence ID" value="NZ_AOMA01000067.1"/>
</dbReference>
<evidence type="ECO:0000313" key="1">
    <source>
        <dbReference type="EMBL" id="EMA41123.1"/>
    </source>
</evidence>
<gene>
    <name evidence="1" type="ORF">C446_06185</name>
</gene>
<sequence length="76" mass="8308">MTDRLATDDGPEIATKEDAAVTAYDALSDAGCESVVTSMPQRTRSTWIVPATSEESTWRVHIDPRTGNTRIVETPE</sequence>
<evidence type="ECO:0000313" key="2">
    <source>
        <dbReference type="Proteomes" id="UP000011607"/>
    </source>
</evidence>
<dbReference type="STRING" id="1227454.C446_06185"/>
<dbReference type="Proteomes" id="UP000011607">
    <property type="component" value="Unassembled WGS sequence"/>
</dbReference>
<dbReference type="AlphaFoldDB" id="M0M6V1"/>
<protein>
    <recommendedName>
        <fullName evidence="3">PepSY domain-containing protein</fullName>
    </recommendedName>
</protein>
<dbReference type="EMBL" id="AOMA01000067">
    <property type="protein sequence ID" value="EMA41123.1"/>
    <property type="molecule type" value="Genomic_DNA"/>
</dbReference>
<name>M0M6V1_9EURY</name>
<keyword evidence="2" id="KW-1185">Reference proteome</keyword>
<proteinExistence type="predicted"/>
<reference evidence="1 2" key="1">
    <citation type="journal article" date="2014" name="PLoS Genet.">
        <title>Phylogenetically driven sequencing of extremely halophilic archaea reveals strategies for static and dynamic osmo-response.</title>
        <authorList>
            <person name="Becker E.A."/>
            <person name="Seitzer P.M."/>
            <person name="Tritt A."/>
            <person name="Larsen D."/>
            <person name="Krusor M."/>
            <person name="Yao A.I."/>
            <person name="Wu D."/>
            <person name="Madern D."/>
            <person name="Eisen J.A."/>
            <person name="Darling A.E."/>
            <person name="Facciotti M.T."/>
        </authorList>
    </citation>
    <scope>NUCLEOTIDE SEQUENCE [LARGE SCALE GENOMIC DNA]</scope>
    <source>
        <strain evidence="1 2">JCM 10879</strain>
    </source>
</reference>
<organism evidence="1 2">
    <name type="scientific">Halobiforma nitratireducens JCM 10879</name>
    <dbReference type="NCBI Taxonomy" id="1227454"/>
    <lineage>
        <taxon>Archaea</taxon>
        <taxon>Methanobacteriati</taxon>
        <taxon>Methanobacteriota</taxon>
        <taxon>Stenosarchaea group</taxon>
        <taxon>Halobacteria</taxon>
        <taxon>Halobacteriales</taxon>
        <taxon>Natrialbaceae</taxon>
        <taxon>Halobiforma</taxon>
    </lineage>
</organism>
<dbReference type="eggNOG" id="ENOG502N623">
    <property type="taxonomic scope" value="Archaea"/>
</dbReference>
<accession>M0M6V1</accession>